<gene>
    <name evidence="2" type="ORF">AALO_G00091400</name>
</gene>
<evidence type="ECO:0000256" key="1">
    <source>
        <dbReference type="SAM" id="MobiDB-lite"/>
    </source>
</evidence>
<organism evidence="2 3">
    <name type="scientific">Alosa alosa</name>
    <name type="common">allis shad</name>
    <dbReference type="NCBI Taxonomy" id="278164"/>
    <lineage>
        <taxon>Eukaryota</taxon>
        <taxon>Metazoa</taxon>
        <taxon>Chordata</taxon>
        <taxon>Craniata</taxon>
        <taxon>Vertebrata</taxon>
        <taxon>Euteleostomi</taxon>
        <taxon>Actinopterygii</taxon>
        <taxon>Neopterygii</taxon>
        <taxon>Teleostei</taxon>
        <taxon>Clupei</taxon>
        <taxon>Clupeiformes</taxon>
        <taxon>Clupeoidei</taxon>
        <taxon>Clupeidae</taxon>
        <taxon>Alosa</taxon>
    </lineage>
</organism>
<reference evidence="2" key="1">
    <citation type="submission" date="2020-10" db="EMBL/GenBank/DDBJ databases">
        <title>Chromosome-scale genome assembly of the Allis shad, Alosa alosa.</title>
        <authorList>
            <person name="Margot Z."/>
            <person name="Christophe K."/>
            <person name="Cabau C."/>
            <person name="Louis A."/>
            <person name="Berthelot C."/>
            <person name="Parey E."/>
            <person name="Roest Crollius H."/>
            <person name="Montfort J."/>
            <person name="Robinson-Rechavi M."/>
            <person name="Bucao C."/>
            <person name="Bouchez O."/>
            <person name="Gislard M."/>
            <person name="Lluch J."/>
            <person name="Milhes M."/>
            <person name="Lampietro C."/>
            <person name="Lopez Roques C."/>
            <person name="Donnadieu C."/>
            <person name="Braasch I."/>
            <person name="Desvignes T."/>
            <person name="Postlethwait J."/>
            <person name="Bobe J."/>
            <person name="Guiguen Y."/>
        </authorList>
    </citation>
    <scope>NUCLEOTIDE SEQUENCE</scope>
    <source>
        <strain evidence="2">M-15738</strain>
        <tissue evidence="2">Blood</tissue>
    </source>
</reference>
<comment type="caution">
    <text evidence="2">The sequence shown here is derived from an EMBL/GenBank/DDBJ whole genome shotgun (WGS) entry which is preliminary data.</text>
</comment>
<feature type="compositionally biased region" description="Polar residues" evidence="1">
    <location>
        <begin position="1"/>
        <end position="11"/>
    </location>
</feature>
<proteinExistence type="predicted"/>
<sequence>MDLGLSVSSDGNEAFQLPTPKIEDIKEEEYDHMITCQDDEEEEKPLTELFCKTESLGSNEASQATAEFEVKLEDDEDEEEDHDDEDEEYQDDDSPQGGASKYPHGTQQNDELNLHLLEGLYHSAVCRKSFTALKELEKHQKRHFCVLLDHICDPARRNQSLW</sequence>
<feature type="region of interest" description="Disordered" evidence="1">
    <location>
        <begin position="53"/>
        <end position="107"/>
    </location>
</feature>
<protein>
    <recommendedName>
        <fullName evidence="4">C2H2-type domain-containing protein</fullName>
    </recommendedName>
</protein>
<evidence type="ECO:0000313" key="3">
    <source>
        <dbReference type="Proteomes" id="UP000823561"/>
    </source>
</evidence>
<dbReference type="AlphaFoldDB" id="A0AAV6GRF2"/>
<feature type="compositionally biased region" description="Acidic residues" evidence="1">
    <location>
        <begin position="72"/>
        <end position="94"/>
    </location>
</feature>
<name>A0AAV6GRF2_9TELE</name>
<evidence type="ECO:0008006" key="4">
    <source>
        <dbReference type="Google" id="ProtNLM"/>
    </source>
</evidence>
<dbReference type="Proteomes" id="UP000823561">
    <property type="component" value="Chromosome 7"/>
</dbReference>
<accession>A0AAV6GRF2</accession>
<feature type="region of interest" description="Disordered" evidence="1">
    <location>
        <begin position="1"/>
        <end position="23"/>
    </location>
</feature>
<keyword evidence="3" id="KW-1185">Reference proteome</keyword>
<feature type="compositionally biased region" description="Polar residues" evidence="1">
    <location>
        <begin position="55"/>
        <end position="65"/>
    </location>
</feature>
<evidence type="ECO:0000313" key="2">
    <source>
        <dbReference type="EMBL" id="KAG5277788.1"/>
    </source>
</evidence>
<dbReference type="EMBL" id="JADWDJ010000007">
    <property type="protein sequence ID" value="KAG5277788.1"/>
    <property type="molecule type" value="Genomic_DNA"/>
</dbReference>